<gene>
    <name evidence="2" type="ORF">FE782_27420</name>
</gene>
<evidence type="ECO:0000256" key="1">
    <source>
        <dbReference type="SAM" id="SignalP"/>
    </source>
</evidence>
<name>A0A5R9G4E8_9BACL</name>
<keyword evidence="1" id="KW-0732">Signal</keyword>
<evidence type="ECO:0000313" key="2">
    <source>
        <dbReference type="EMBL" id="TLS49010.1"/>
    </source>
</evidence>
<dbReference type="InterPro" id="IPR008928">
    <property type="entry name" value="6-hairpin_glycosidase_sf"/>
</dbReference>
<protein>
    <submittedName>
        <fullName evidence="2">Uncharacterized protein</fullName>
    </submittedName>
</protein>
<accession>A0A5R9G4E8</accession>
<reference evidence="2 3" key="1">
    <citation type="submission" date="2019-05" db="EMBL/GenBank/DDBJ databases">
        <authorList>
            <person name="Narsing Rao M.P."/>
            <person name="Li W.J."/>
        </authorList>
    </citation>
    <scope>NUCLEOTIDE SEQUENCE [LARGE SCALE GENOMIC DNA]</scope>
    <source>
        <strain evidence="2 3">SYSU_K30003</strain>
    </source>
</reference>
<dbReference type="SUPFAM" id="SSF48208">
    <property type="entry name" value="Six-hairpin glycosidases"/>
    <property type="match status" value="1"/>
</dbReference>
<feature type="signal peptide" evidence="1">
    <location>
        <begin position="1"/>
        <end position="26"/>
    </location>
</feature>
<dbReference type="Gene3D" id="2.60.40.2340">
    <property type="match status" value="1"/>
</dbReference>
<dbReference type="OrthoDB" id="3796513at2"/>
<dbReference type="Proteomes" id="UP000309676">
    <property type="component" value="Unassembled WGS sequence"/>
</dbReference>
<organism evidence="2 3">
    <name type="scientific">Paenibacillus antri</name>
    <dbReference type="NCBI Taxonomy" id="2582848"/>
    <lineage>
        <taxon>Bacteria</taxon>
        <taxon>Bacillati</taxon>
        <taxon>Bacillota</taxon>
        <taxon>Bacilli</taxon>
        <taxon>Bacillales</taxon>
        <taxon>Paenibacillaceae</taxon>
        <taxon>Paenibacillus</taxon>
    </lineage>
</organism>
<dbReference type="RefSeq" id="WP_138197546.1">
    <property type="nucleotide sequence ID" value="NZ_VCIW01000025.1"/>
</dbReference>
<comment type="caution">
    <text evidence="2">The sequence shown here is derived from an EMBL/GenBank/DDBJ whole genome shotgun (WGS) entry which is preliminary data.</text>
</comment>
<dbReference type="Gene3D" id="2.60.120.260">
    <property type="entry name" value="Galactose-binding domain-like"/>
    <property type="match status" value="2"/>
</dbReference>
<keyword evidence="3" id="KW-1185">Reference proteome</keyword>
<dbReference type="GO" id="GO:0005975">
    <property type="term" value="P:carbohydrate metabolic process"/>
    <property type="evidence" value="ECO:0007669"/>
    <property type="project" value="InterPro"/>
</dbReference>
<feature type="chain" id="PRO_5024279567" evidence="1">
    <location>
        <begin position="27"/>
        <end position="1652"/>
    </location>
</feature>
<evidence type="ECO:0000313" key="3">
    <source>
        <dbReference type="Proteomes" id="UP000309676"/>
    </source>
</evidence>
<dbReference type="EMBL" id="VCIW01000025">
    <property type="protein sequence ID" value="TLS49010.1"/>
    <property type="molecule type" value="Genomic_DNA"/>
</dbReference>
<proteinExistence type="predicted"/>
<sequence>MKRSLVLAVICSLLISLLVPFSSAQAETTPAFPNMPVITNVEGNHQRYFLVPEHFQNDLGTWLIQANDGTLRGRTLVGRTDRNVNATRPANATIEVASTDVYYVWARTRDFNTFTGTRQFKLSFDGYTLPHTFGAHATHGWQWERGGRVTLNAGEAVVALQDISAYYPRVDGIVLTTDPSFVPDPNYTALKAQLEAQQAKTPLSPYENVPYIYNMPGYFASYFVVPEQFEAAPGTWTVGAGAESLRGVLLQGKDDGQPASAVPAEAAIPVDASGIYTVWAYTEDDGTGSGGFSLAVDGFELAEPLGDHGTVGWAWERGGRVNLKAGAAALSLRDASGASPRVAALLFTADPEFVPSADYAELKAELAVTRPVSEGPPPSDVVFLRTGSFEEFGTWNLQGYESAFGTVNLIGIMSADDAVFDPSAAEPAVARFEAPISGTYKVWVRSRDFSARQGTRFFNVEVNGERLAKTFGKHGINGWAWEDGGTVELTPGTNVLKLHDTSGYYARTDGIFLTNDLNFTPPSSYTELLKIAKPTYVFQDRLDYPAWAKTSAAPTQVHTLENDNVRIEFSEVPTAQGNVVQKRTYLKSNGSFVPVESRTDEFGYLMLYGEESEPAGIAQQSPIFSTQVNAEGQDIRLVTVNAFEAGLPYWMIPSSVSLQGEDAALLVSENEVARLEAEWSLPDGATEPVVVIRLLPKQAGAFSVGMFNGTERDVEEIDYLLNPFRYHGKRLPEEPVLNTEQTSSNAASSVTLSGKPDIAGGREVTYAVVADPSSMKDRWAYAESSEFGLGIMGRDRGVLPSLFAPLIGMPGSRMEPGDAYTFTYRPVTRLAGWYDTYRHVTQSIMGLTDYRKNIESSLTDTIFNVQDLMLNDNFGGWDVEMKAHYNMEGQNVGTTASPLAAMQAYLLSEDDELYERRVVPTLASMLTRKNQHFSSKGNTTAHPAITFPNPLPIGSPTAGYGTSVFGGLFDMTQGLSPAFREVGVDNGVKQTAGNAPSWSDHVWMYRYTGNTAYLEQAKAAADQYLESVVYAAPSALPDFGSFIYISYYPNLNALLDLYEISGEQRYLDGAAAAARVLMTTLRTFPVPEGETTISADAIRERGFLDGAHFWWKGEYSDRLGHPERLADLQDMTVPAWMPSPVGLGVEQASTFMGTDSGFITMSNWAPDLMRLAKLTGDETFETYARNAVLGRGANYPGYYQNQYMMHQKTADFPYAGPDLTSIYYHHIPVYYGLLTDYLFAQAWNWSDGRIDFPFLRQQGYAYFNNRKFGGEPGTFFGETDMWPWLKRGLVATDSIQVDWLAARKDGKLGLALMNEDAAPIATTVTFGEELGGAMLSGAATLYDAAGNASAVTVSGGAVTVTVPARGLIAIVMDHPEVQAPAFAAIDDSTALARPLGETVAHATGGADFGAGAVLQTNPSFYHAYAYVTDMPETTARVTLRYRVGEGEWQAEEKAAYPYEFTVKVTGDAPFDFYFDVHGKDGTVRTSSQKRLAPYAAGTDIIAFQAGGGQIGNAFIAREARTVVSIVYGTDTSALAPTVVLSEGAALLSPAGTADHTDPVDYVVRAENGATDTWTVFVAQIDDASGLQRLLTFLQDQGWLGNQGIANSLEKQALREQYHAFQQHVSSLEQEGRLMPETAALLLQAADSLMTGT</sequence>